<dbReference type="InterPro" id="IPR019887">
    <property type="entry name" value="Tscrpt_reg_AsnC/Lrp_C"/>
</dbReference>
<dbReference type="Gene3D" id="3.30.70.920">
    <property type="match status" value="1"/>
</dbReference>
<dbReference type="KEGG" id="poi:BOP93_18700"/>
<keyword evidence="3" id="KW-0804">Transcription</keyword>
<proteinExistence type="predicted"/>
<dbReference type="InterPro" id="IPR036390">
    <property type="entry name" value="WH_DNA-bd_sf"/>
</dbReference>
<evidence type="ECO:0000256" key="1">
    <source>
        <dbReference type="ARBA" id="ARBA00023015"/>
    </source>
</evidence>
<evidence type="ECO:0000256" key="2">
    <source>
        <dbReference type="ARBA" id="ARBA00023125"/>
    </source>
</evidence>
<dbReference type="EMBL" id="CP018049">
    <property type="protein sequence ID" value="AUZ47539.1"/>
    <property type="molecule type" value="Genomic_DNA"/>
</dbReference>
<dbReference type="RefSeq" id="WP_104504286.1">
    <property type="nucleotide sequence ID" value="NZ_CP018049.1"/>
</dbReference>
<dbReference type="SUPFAM" id="SSF46785">
    <property type="entry name" value="Winged helix' DNA-binding domain"/>
    <property type="match status" value="1"/>
</dbReference>
<dbReference type="SUPFAM" id="SSF54909">
    <property type="entry name" value="Dimeric alpha+beta barrel"/>
    <property type="match status" value="1"/>
</dbReference>
<name>A0A2L0RZN8_9PSED</name>
<dbReference type="GO" id="GO:0005829">
    <property type="term" value="C:cytosol"/>
    <property type="evidence" value="ECO:0007669"/>
    <property type="project" value="TreeGrafter"/>
</dbReference>
<dbReference type="SMART" id="SM00344">
    <property type="entry name" value="HTH_ASNC"/>
    <property type="match status" value="1"/>
</dbReference>
<keyword evidence="2" id="KW-0238">DNA-binding</keyword>
<dbReference type="PANTHER" id="PTHR30154">
    <property type="entry name" value="LEUCINE-RESPONSIVE REGULATORY PROTEIN"/>
    <property type="match status" value="1"/>
</dbReference>
<dbReference type="Proteomes" id="UP000239888">
    <property type="component" value="Chromosome"/>
</dbReference>
<organism evidence="5 6">
    <name type="scientific">Pseudomonas orientalis</name>
    <dbReference type="NCBI Taxonomy" id="76758"/>
    <lineage>
        <taxon>Bacteria</taxon>
        <taxon>Pseudomonadati</taxon>
        <taxon>Pseudomonadota</taxon>
        <taxon>Gammaproteobacteria</taxon>
        <taxon>Pseudomonadales</taxon>
        <taxon>Pseudomonadaceae</taxon>
        <taxon>Pseudomonas</taxon>
    </lineage>
</organism>
<dbReference type="InterPro" id="IPR036388">
    <property type="entry name" value="WH-like_DNA-bd_sf"/>
</dbReference>
<dbReference type="PROSITE" id="PS50956">
    <property type="entry name" value="HTH_ASNC_2"/>
    <property type="match status" value="1"/>
</dbReference>
<gene>
    <name evidence="5" type="ORF">BOP93_18700</name>
</gene>
<dbReference type="Gene3D" id="1.10.10.10">
    <property type="entry name" value="Winged helix-like DNA-binding domain superfamily/Winged helix DNA-binding domain"/>
    <property type="match status" value="1"/>
</dbReference>
<dbReference type="Pfam" id="PF01037">
    <property type="entry name" value="AsnC_trans_reg"/>
    <property type="match status" value="1"/>
</dbReference>
<feature type="domain" description="HTH asnC-type" evidence="4">
    <location>
        <begin position="1"/>
        <end position="74"/>
    </location>
</feature>
<dbReference type="GO" id="GO:0043565">
    <property type="term" value="F:sequence-specific DNA binding"/>
    <property type="evidence" value="ECO:0007669"/>
    <property type="project" value="InterPro"/>
</dbReference>
<dbReference type="PANTHER" id="PTHR30154:SF34">
    <property type="entry name" value="TRANSCRIPTIONAL REGULATOR AZLB"/>
    <property type="match status" value="1"/>
</dbReference>
<sequence>MDKVDELIIAALKDDSRVSLAELARQVHKSRTAVESRVQKLIEKGIILGFTINVADDDQTLQSAFLMLKLNGSSCHLVFPKIHQYREVVQAYSLFGDVDMMLEVRYRNFEELMVFKESLLKIEHVNEVVVNPVLKAWRQPLPSRTAAAGARSG</sequence>
<keyword evidence="1" id="KW-0805">Transcription regulation</keyword>
<dbReference type="InterPro" id="IPR019888">
    <property type="entry name" value="Tscrpt_reg_AsnC-like"/>
</dbReference>
<dbReference type="InterPro" id="IPR000485">
    <property type="entry name" value="AsnC-type_HTH_dom"/>
</dbReference>
<dbReference type="GO" id="GO:0043200">
    <property type="term" value="P:response to amino acid"/>
    <property type="evidence" value="ECO:0007669"/>
    <property type="project" value="TreeGrafter"/>
</dbReference>
<evidence type="ECO:0000313" key="5">
    <source>
        <dbReference type="EMBL" id="AUZ47539.1"/>
    </source>
</evidence>
<dbReference type="Pfam" id="PF13412">
    <property type="entry name" value="HTH_24"/>
    <property type="match status" value="1"/>
</dbReference>
<evidence type="ECO:0000313" key="6">
    <source>
        <dbReference type="Proteomes" id="UP000239888"/>
    </source>
</evidence>
<dbReference type="PRINTS" id="PR00033">
    <property type="entry name" value="HTHASNC"/>
</dbReference>
<reference evidence="5 6" key="1">
    <citation type="journal article" date="2018" name="Front. Microbiol.">
        <title>Pseudomonas orientalis F9: A Potent Antagonist against Phytopathogens with Phytotoxic Effect in the Apple Flower.</title>
        <authorList>
            <person name="Zengerer V."/>
            <person name="Schmid M."/>
            <person name="Bieri M."/>
            <person name="Muller D.C."/>
            <person name="Remus-Emsermann M.N.P."/>
            <person name="Ahrens C.H."/>
            <person name="Pelludat C."/>
        </authorList>
    </citation>
    <scope>NUCLEOTIDE SEQUENCE [LARGE SCALE GENOMIC DNA]</scope>
    <source>
        <strain evidence="5 6">F9</strain>
    </source>
</reference>
<dbReference type="AlphaFoldDB" id="A0A2L0RZN8"/>
<dbReference type="InterPro" id="IPR011008">
    <property type="entry name" value="Dimeric_a/b-barrel"/>
</dbReference>
<accession>A0A2L0RZN8</accession>
<evidence type="ECO:0000259" key="4">
    <source>
        <dbReference type="PROSITE" id="PS50956"/>
    </source>
</evidence>
<protein>
    <submittedName>
        <fullName evidence="5">AsnC family transcriptional regulator</fullName>
    </submittedName>
</protein>
<evidence type="ECO:0000256" key="3">
    <source>
        <dbReference type="ARBA" id="ARBA00023163"/>
    </source>
</evidence>